<feature type="chain" id="PRO_5041957350" evidence="1">
    <location>
        <begin position="20"/>
        <end position="139"/>
    </location>
</feature>
<reference evidence="2" key="2">
    <citation type="submission" date="2023-01" db="EMBL/GenBank/DDBJ databases">
        <authorList>
            <person name="Petersen C."/>
        </authorList>
    </citation>
    <scope>NUCLEOTIDE SEQUENCE</scope>
    <source>
        <strain evidence="2">IBT 17514</strain>
    </source>
</reference>
<protein>
    <submittedName>
        <fullName evidence="2">Uncharacterized protein</fullName>
    </submittedName>
</protein>
<feature type="signal peptide" evidence="1">
    <location>
        <begin position="1"/>
        <end position="19"/>
    </location>
</feature>
<organism evidence="2 3">
    <name type="scientific">Penicillium malachiteum</name>
    <dbReference type="NCBI Taxonomy" id="1324776"/>
    <lineage>
        <taxon>Eukaryota</taxon>
        <taxon>Fungi</taxon>
        <taxon>Dikarya</taxon>
        <taxon>Ascomycota</taxon>
        <taxon>Pezizomycotina</taxon>
        <taxon>Eurotiomycetes</taxon>
        <taxon>Eurotiomycetidae</taxon>
        <taxon>Eurotiales</taxon>
        <taxon>Aspergillaceae</taxon>
        <taxon>Penicillium</taxon>
    </lineage>
</organism>
<keyword evidence="3" id="KW-1185">Reference proteome</keyword>
<dbReference type="EMBL" id="JAQJAN010000008">
    <property type="protein sequence ID" value="KAJ5724777.1"/>
    <property type="molecule type" value="Genomic_DNA"/>
</dbReference>
<sequence length="139" mass="15499">MKNSYLTAILFALIGIASANKQDQSCGDAAQCLSFMPDFHMRDMSSSYGNCIEGCMGDVRDCCKQPCVNVASCSTNFSNCHLKCRSNVVPAHFQCVDNCMVVWNNCMAEPVAQSLEVLNNHNTHCRTDYRNCRRACHQQ</sequence>
<gene>
    <name evidence="2" type="ORF">N7493_006505</name>
</gene>
<keyword evidence="1" id="KW-0732">Signal</keyword>
<name>A0AAD6HKP3_9EURO</name>
<dbReference type="Proteomes" id="UP001215712">
    <property type="component" value="Unassembled WGS sequence"/>
</dbReference>
<reference evidence="2" key="1">
    <citation type="journal article" date="2023" name="IMA Fungus">
        <title>Comparative genomic study of the Penicillium genus elucidates a diverse pangenome and 15 lateral gene transfer events.</title>
        <authorList>
            <person name="Petersen C."/>
            <person name="Sorensen T."/>
            <person name="Nielsen M.R."/>
            <person name="Sondergaard T.E."/>
            <person name="Sorensen J.L."/>
            <person name="Fitzpatrick D.A."/>
            <person name="Frisvad J.C."/>
            <person name="Nielsen K.L."/>
        </authorList>
    </citation>
    <scope>NUCLEOTIDE SEQUENCE</scope>
    <source>
        <strain evidence="2">IBT 17514</strain>
    </source>
</reference>
<comment type="caution">
    <text evidence="2">The sequence shown here is derived from an EMBL/GenBank/DDBJ whole genome shotgun (WGS) entry which is preliminary data.</text>
</comment>
<accession>A0AAD6HKP3</accession>
<proteinExistence type="predicted"/>
<evidence type="ECO:0000256" key="1">
    <source>
        <dbReference type="SAM" id="SignalP"/>
    </source>
</evidence>
<evidence type="ECO:0000313" key="2">
    <source>
        <dbReference type="EMBL" id="KAJ5724777.1"/>
    </source>
</evidence>
<evidence type="ECO:0000313" key="3">
    <source>
        <dbReference type="Proteomes" id="UP001215712"/>
    </source>
</evidence>
<dbReference type="AlphaFoldDB" id="A0AAD6HKP3"/>